<feature type="transmembrane region" description="Helical" evidence="1">
    <location>
        <begin position="237"/>
        <end position="258"/>
    </location>
</feature>
<sequence length="262" mass="28670">MTGEVQSVSLLFAETLLFWHAANYLFSADPTRASLSRSTWKHFAWFLLRSSVAAILTAAATGWGPGLPLALAMFAGCIFLPAARWLWVPCRYLAEFELAVNIGFAVLFQFLITHFNLKAPVSDTLLAAYTFAAAILIFVVRGGTLIVRGVLDRAGTMPPPEMPQPTTLFPLPTDLQRALPVDTVELNHGRLIGNIERLILVLFVANGQYTALAFFFAAKGLIRSKDVERRAWADYLILGSLTSFLVAVVAGLLIQAVFRAAL</sequence>
<evidence type="ECO:0000313" key="2">
    <source>
        <dbReference type="EMBL" id="ABJ84384.1"/>
    </source>
</evidence>
<dbReference type="InParanoid" id="Q021K5"/>
<feature type="transmembrane region" description="Helical" evidence="1">
    <location>
        <begin position="98"/>
        <end position="115"/>
    </location>
</feature>
<feature type="transmembrane region" description="Helical" evidence="1">
    <location>
        <begin position="46"/>
        <end position="63"/>
    </location>
</feature>
<keyword evidence="1" id="KW-1133">Transmembrane helix</keyword>
<dbReference type="KEGG" id="sus:Acid_3411"/>
<organism evidence="2">
    <name type="scientific">Solibacter usitatus (strain Ellin6076)</name>
    <dbReference type="NCBI Taxonomy" id="234267"/>
    <lineage>
        <taxon>Bacteria</taxon>
        <taxon>Pseudomonadati</taxon>
        <taxon>Acidobacteriota</taxon>
        <taxon>Terriglobia</taxon>
        <taxon>Bryobacterales</taxon>
        <taxon>Solibacteraceae</taxon>
        <taxon>Candidatus Solibacter</taxon>
    </lineage>
</organism>
<gene>
    <name evidence="2" type="ordered locus">Acid_3411</name>
</gene>
<feature type="transmembrane region" description="Helical" evidence="1">
    <location>
        <begin position="198"/>
        <end position="217"/>
    </location>
</feature>
<reference evidence="2" key="1">
    <citation type="submission" date="2006-10" db="EMBL/GenBank/DDBJ databases">
        <title>Complete sequence of Solibacter usitatus Ellin6076.</title>
        <authorList>
            <consortium name="US DOE Joint Genome Institute"/>
            <person name="Copeland A."/>
            <person name="Lucas S."/>
            <person name="Lapidus A."/>
            <person name="Barry K."/>
            <person name="Detter J.C."/>
            <person name="Glavina del Rio T."/>
            <person name="Hammon N."/>
            <person name="Israni S."/>
            <person name="Dalin E."/>
            <person name="Tice H."/>
            <person name="Pitluck S."/>
            <person name="Thompson L.S."/>
            <person name="Brettin T."/>
            <person name="Bruce D."/>
            <person name="Han C."/>
            <person name="Tapia R."/>
            <person name="Gilna P."/>
            <person name="Schmutz J."/>
            <person name="Larimer F."/>
            <person name="Land M."/>
            <person name="Hauser L."/>
            <person name="Kyrpides N."/>
            <person name="Mikhailova N."/>
            <person name="Janssen P.H."/>
            <person name="Kuske C.R."/>
            <person name="Richardson P."/>
        </authorList>
    </citation>
    <scope>NUCLEOTIDE SEQUENCE</scope>
    <source>
        <strain evidence="2">Ellin6076</strain>
    </source>
</reference>
<protein>
    <submittedName>
        <fullName evidence="2">Uncharacterized protein</fullName>
    </submittedName>
</protein>
<evidence type="ECO:0000256" key="1">
    <source>
        <dbReference type="SAM" id="Phobius"/>
    </source>
</evidence>
<feature type="transmembrane region" description="Helical" evidence="1">
    <location>
        <begin position="127"/>
        <end position="147"/>
    </location>
</feature>
<dbReference type="HOGENOM" id="CLU_1061298_0_0_0"/>
<dbReference type="AlphaFoldDB" id="Q021K5"/>
<dbReference type="EMBL" id="CP000473">
    <property type="protein sequence ID" value="ABJ84384.1"/>
    <property type="molecule type" value="Genomic_DNA"/>
</dbReference>
<keyword evidence="1" id="KW-0812">Transmembrane</keyword>
<name>Q021K5_SOLUE</name>
<keyword evidence="1" id="KW-0472">Membrane</keyword>
<dbReference type="STRING" id="234267.Acid_3411"/>
<proteinExistence type="predicted"/>
<feature type="transmembrane region" description="Helical" evidence="1">
    <location>
        <begin position="69"/>
        <end position="86"/>
    </location>
</feature>
<accession>Q021K5</accession>